<dbReference type="AlphaFoldDB" id="A0A3A4QYX5"/>
<feature type="chain" id="PRO_5017199002" evidence="1">
    <location>
        <begin position="27"/>
        <end position="286"/>
    </location>
</feature>
<feature type="signal peptide" evidence="1">
    <location>
        <begin position="1"/>
        <end position="26"/>
    </location>
</feature>
<protein>
    <submittedName>
        <fullName evidence="2">Uncharacterized protein</fullName>
    </submittedName>
</protein>
<proteinExistence type="predicted"/>
<keyword evidence="1" id="KW-0732">Signal</keyword>
<sequence>MNRFKIYVVSCLVVAVSMFLSASIFAQQEVSTKVVGFVKVPVQTGTGQTLYFYSIPFQNIGEPVTKHYLNLDSDGNGVYESASEMFSDTHFAQGDFIRKFNRANGKFDRIAQFFNANPPSYPIAGWYEQTPPFFFWTPSTMYFEDGEGFLAKYVSAPDTRNELFFLGEVKDVDVEIPIIAGYNLLGNPFPANITVNNAFNATTGSPTAGISSDPFGTGDFIRAGYNGSAWQRLIVYFDQGTGPKWFEQKPPFFFWVESDLELKPTEAFLYYARTPFTWAAPSPLEE</sequence>
<evidence type="ECO:0000313" key="2">
    <source>
        <dbReference type="EMBL" id="RJP57919.1"/>
    </source>
</evidence>
<name>A0A3A4QYX5_9BACT</name>
<comment type="caution">
    <text evidence="2">The sequence shown here is derived from an EMBL/GenBank/DDBJ whole genome shotgun (WGS) entry which is preliminary data.</text>
</comment>
<accession>A0A3A4QYX5</accession>
<evidence type="ECO:0000256" key="1">
    <source>
        <dbReference type="SAM" id="SignalP"/>
    </source>
</evidence>
<evidence type="ECO:0000313" key="3">
    <source>
        <dbReference type="Proteomes" id="UP000266426"/>
    </source>
</evidence>
<dbReference type="EMBL" id="QZJZ01000073">
    <property type="protein sequence ID" value="RJP57919.1"/>
    <property type="molecule type" value="Genomic_DNA"/>
</dbReference>
<organism evidence="2 3">
    <name type="scientific">Candidatus Auribacter fodinae</name>
    <dbReference type="NCBI Taxonomy" id="2093366"/>
    <lineage>
        <taxon>Bacteria</taxon>
        <taxon>Pseudomonadati</taxon>
        <taxon>Candidatus Auribacterota</taxon>
        <taxon>Candidatus Auribacteria</taxon>
        <taxon>Candidatus Auribacterales</taxon>
        <taxon>Candidatus Auribacteraceae</taxon>
        <taxon>Candidatus Auribacter</taxon>
    </lineage>
</organism>
<gene>
    <name evidence="2" type="ORF">C4541_09275</name>
</gene>
<reference evidence="2 3" key="1">
    <citation type="journal article" date="2017" name="ISME J.">
        <title>Energy and carbon metabolisms in a deep terrestrial subsurface fluid microbial community.</title>
        <authorList>
            <person name="Momper L."/>
            <person name="Jungbluth S.P."/>
            <person name="Lee M.D."/>
            <person name="Amend J.P."/>
        </authorList>
    </citation>
    <scope>NUCLEOTIDE SEQUENCE [LARGE SCALE GENOMIC DNA]</scope>
    <source>
        <strain evidence="2">SURF_26</strain>
    </source>
</reference>
<dbReference type="Proteomes" id="UP000266426">
    <property type="component" value="Unassembled WGS sequence"/>
</dbReference>